<dbReference type="SMART" id="SM00382">
    <property type="entry name" value="AAA"/>
    <property type="match status" value="1"/>
</dbReference>
<dbReference type="Proteomes" id="UP000774750">
    <property type="component" value="Unassembled WGS sequence"/>
</dbReference>
<evidence type="ECO:0000256" key="10">
    <source>
        <dbReference type="SAM" id="Phobius"/>
    </source>
</evidence>
<dbReference type="GO" id="GO:0005524">
    <property type="term" value="F:ATP binding"/>
    <property type="evidence" value="ECO:0007669"/>
    <property type="project" value="UniProtKB-KW"/>
</dbReference>
<dbReference type="FunFam" id="3.40.50.300:FF:000032">
    <property type="entry name" value="Export ABC transporter ATP-binding protein"/>
    <property type="match status" value="1"/>
</dbReference>
<keyword evidence="6 12" id="KW-0067">ATP-binding</keyword>
<dbReference type="PANTHER" id="PTHR42798:SF6">
    <property type="entry name" value="CELL DIVISION ATP-BINDING PROTEIN FTSE"/>
    <property type="match status" value="1"/>
</dbReference>
<accession>A0A938X5Y9</accession>
<dbReference type="RefSeq" id="WP_204445462.1">
    <property type="nucleotide sequence ID" value="NZ_JACJKY010000006.1"/>
</dbReference>
<feature type="transmembrane region" description="Helical" evidence="10">
    <location>
        <begin position="266"/>
        <end position="285"/>
    </location>
</feature>
<keyword evidence="3" id="KW-1003">Cell membrane</keyword>
<evidence type="ECO:0000256" key="9">
    <source>
        <dbReference type="ARBA" id="ARBA00038388"/>
    </source>
</evidence>
<keyword evidence="8 10" id="KW-0472">Membrane</keyword>
<feature type="transmembrane region" description="Helical" evidence="10">
    <location>
        <begin position="872"/>
        <end position="893"/>
    </location>
</feature>
<dbReference type="EMBL" id="JACJKY010000006">
    <property type="protein sequence ID" value="MBM6920508.1"/>
    <property type="molecule type" value="Genomic_DNA"/>
</dbReference>
<dbReference type="GO" id="GO:0016887">
    <property type="term" value="F:ATP hydrolysis activity"/>
    <property type="evidence" value="ECO:0007669"/>
    <property type="project" value="InterPro"/>
</dbReference>
<keyword evidence="7 10" id="KW-1133">Transmembrane helix</keyword>
<comment type="caution">
    <text evidence="12">The sequence shown here is derived from an EMBL/GenBank/DDBJ whole genome shotgun (WGS) entry which is preliminary data.</text>
</comment>
<evidence type="ECO:0000256" key="2">
    <source>
        <dbReference type="ARBA" id="ARBA00022448"/>
    </source>
</evidence>
<evidence type="ECO:0000256" key="7">
    <source>
        <dbReference type="ARBA" id="ARBA00022989"/>
    </source>
</evidence>
<dbReference type="GO" id="GO:0022857">
    <property type="term" value="F:transmembrane transporter activity"/>
    <property type="evidence" value="ECO:0007669"/>
    <property type="project" value="UniProtKB-ARBA"/>
</dbReference>
<dbReference type="CDD" id="cd03255">
    <property type="entry name" value="ABC_MJ0796_LolCDE_FtsE"/>
    <property type="match status" value="1"/>
</dbReference>
<dbReference type="AlphaFoldDB" id="A0A938X5Y9"/>
<evidence type="ECO:0000256" key="8">
    <source>
        <dbReference type="ARBA" id="ARBA00023136"/>
    </source>
</evidence>
<evidence type="ECO:0000256" key="5">
    <source>
        <dbReference type="ARBA" id="ARBA00022741"/>
    </source>
</evidence>
<feature type="transmembrane region" description="Helical" evidence="10">
    <location>
        <begin position="826"/>
        <end position="852"/>
    </location>
</feature>
<dbReference type="GO" id="GO:0098796">
    <property type="term" value="C:membrane protein complex"/>
    <property type="evidence" value="ECO:0007669"/>
    <property type="project" value="UniProtKB-ARBA"/>
</dbReference>
<dbReference type="InterPro" id="IPR027417">
    <property type="entry name" value="P-loop_NTPase"/>
</dbReference>
<evidence type="ECO:0000256" key="4">
    <source>
        <dbReference type="ARBA" id="ARBA00022692"/>
    </source>
</evidence>
<feature type="transmembrane region" description="Helical" evidence="10">
    <location>
        <begin position="776"/>
        <end position="805"/>
    </location>
</feature>
<dbReference type="Pfam" id="PF02687">
    <property type="entry name" value="FtsX"/>
    <property type="match status" value="1"/>
</dbReference>
<dbReference type="PROSITE" id="PS50893">
    <property type="entry name" value="ABC_TRANSPORTER_2"/>
    <property type="match status" value="1"/>
</dbReference>
<evidence type="ECO:0000313" key="12">
    <source>
        <dbReference type="EMBL" id="MBM6920508.1"/>
    </source>
</evidence>
<evidence type="ECO:0000313" key="13">
    <source>
        <dbReference type="Proteomes" id="UP000774750"/>
    </source>
</evidence>
<reference evidence="12" key="2">
    <citation type="journal article" date="2021" name="Sci. Rep.">
        <title>The distribution of antibiotic resistance genes in chicken gut microbiota commensals.</title>
        <authorList>
            <person name="Juricova H."/>
            <person name="Matiasovicova J."/>
            <person name="Kubasova T."/>
            <person name="Cejkova D."/>
            <person name="Rychlik I."/>
        </authorList>
    </citation>
    <scope>NUCLEOTIDE SEQUENCE</scope>
    <source>
        <strain evidence="12">An559</strain>
    </source>
</reference>
<name>A0A938X5Y9_9FIRM</name>
<dbReference type="InterPro" id="IPR017911">
    <property type="entry name" value="MacB-like_ATP-bd"/>
</dbReference>
<dbReference type="PROSITE" id="PS00211">
    <property type="entry name" value="ABC_TRANSPORTER_1"/>
    <property type="match status" value="1"/>
</dbReference>
<dbReference type="Gene3D" id="3.40.50.300">
    <property type="entry name" value="P-loop containing nucleotide triphosphate hydrolases"/>
    <property type="match status" value="1"/>
</dbReference>
<evidence type="ECO:0000256" key="1">
    <source>
        <dbReference type="ARBA" id="ARBA00004429"/>
    </source>
</evidence>
<dbReference type="InterPro" id="IPR003439">
    <property type="entry name" value="ABC_transporter-like_ATP-bd"/>
</dbReference>
<dbReference type="SUPFAM" id="SSF52540">
    <property type="entry name" value="P-loop containing nucleoside triphosphate hydrolases"/>
    <property type="match status" value="1"/>
</dbReference>
<dbReference type="InterPro" id="IPR003838">
    <property type="entry name" value="ABC3_permease_C"/>
</dbReference>
<comment type="similarity">
    <text evidence="9">Belongs to the ABC transporter superfamily. Macrolide exporter (TC 3.A.1.122) family.</text>
</comment>
<keyword evidence="4 10" id="KW-0812">Transmembrane</keyword>
<dbReference type="GO" id="GO:0005886">
    <property type="term" value="C:plasma membrane"/>
    <property type="evidence" value="ECO:0007669"/>
    <property type="project" value="UniProtKB-SubCell"/>
</dbReference>
<dbReference type="InterPro" id="IPR017871">
    <property type="entry name" value="ABC_transporter-like_CS"/>
</dbReference>
<keyword evidence="2" id="KW-0813">Transport</keyword>
<evidence type="ECO:0000259" key="11">
    <source>
        <dbReference type="PROSITE" id="PS50893"/>
    </source>
</evidence>
<evidence type="ECO:0000256" key="3">
    <source>
        <dbReference type="ARBA" id="ARBA00022475"/>
    </source>
</evidence>
<feature type="domain" description="ABC transporter" evidence="11">
    <location>
        <begin position="2"/>
        <end position="240"/>
    </location>
</feature>
<comment type="subcellular location">
    <subcellularLocation>
        <location evidence="1">Cell inner membrane</location>
        <topology evidence="1">Multi-pass membrane protein</topology>
    </subcellularLocation>
</comment>
<proteinExistence type="inferred from homology"/>
<dbReference type="PANTHER" id="PTHR42798">
    <property type="entry name" value="LIPOPROTEIN-RELEASING SYSTEM ATP-BINDING PROTEIN LOLD"/>
    <property type="match status" value="1"/>
</dbReference>
<organism evidence="12 13">
    <name type="scientific">Merdimmobilis hominis</name>
    <dbReference type="NCBI Taxonomy" id="2897707"/>
    <lineage>
        <taxon>Bacteria</taxon>
        <taxon>Bacillati</taxon>
        <taxon>Bacillota</taxon>
        <taxon>Clostridia</taxon>
        <taxon>Eubacteriales</taxon>
        <taxon>Oscillospiraceae</taxon>
        <taxon>Merdimmobilis</taxon>
    </lineage>
</organism>
<gene>
    <name evidence="12" type="ORF">H6A12_04975</name>
</gene>
<keyword evidence="13" id="KW-1185">Reference proteome</keyword>
<evidence type="ECO:0000256" key="6">
    <source>
        <dbReference type="ARBA" id="ARBA00022840"/>
    </source>
</evidence>
<sequence length="910" mass="99630">MLQIKHISKQYKTGDLIQRALDDVSLSFRENEFVAILGPSGSGKTTLLNIIGGLDHYDSGDLIINGISTKKYKERDWNSYRNHTIGFVFQSYNLIPHQSVLSNVELALTISGISRKERKKRATQALEQVGLRDHIHKRPNQLSGGQMQRVAIARALVNNPDILLADEPTGALDSETSVQVMELLKEVARDRLVIMVTHNPELAEQYATRTVYLRDGQIRNDTDPYEPDLTNEMPPVHKNMGKASMGFLTSLSLSFNNLRTKKARTLLTAFAGSIGIIGIALILALSNGVTDYIESIQRETMTSYPLTINAESIDLSSMMSQSGMMGDGGETSDHDLDAVYSDSTVLEQANQITSSMTKNNLTEFKKYLDDPNSEIAQYLGENGVVYSYDVPFGVYSKNEEGKLIDATVNAFSTQNAVSSDELIGSVQQSIMDSMPASSMSSETFVEMLPGSGDTLVSQVTTDSYEVISGTWPKAFDKVVIILNENNEISTPALYALGMIPEETYNEIMDAIDSGEALDIQTFSYKYEELLNKRFYLIPACDYYEKNSNGTFDNLKNDQFALERLAEQAIELKVSGIIRPTADAANADLYGAVGYTSALKQYLIDYAQESEVVKAQLSSKDMNVITGMHFSPKDDAGKIADTKEFLASMSISDKAKMFTAMSASMNPQQAAGMSGMDETAIASMADRFFATAEDEIFLQIYDAYISSGSYEDNMKAFGFVSKDAPSSIHIYADTFEDKDSIAECIENYNAQADEKDKIVYTDFVAMMTSSITIIINVISYVLIAFVAVSLVVSSIMIGIITYISVLERTKEIGVLRAIGASKHNVSQVFNAETFIIGLLAGLLGVGLACLMLIPVNGLVHILVQNTRVNASLPIVSGIILVALSVVLTLIGGLIPSRSAARQDPVKALRSE</sequence>
<dbReference type="Pfam" id="PF00005">
    <property type="entry name" value="ABC_tran"/>
    <property type="match status" value="1"/>
</dbReference>
<dbReference type="InterPro" id="IPR003593">
    <property type="entry name" value="AAA+_ATPase"/>
</dbReference>
<protein>
    <submittedName>
        <fullName evidence="12">ABC transporter ATP-binding protein/permease</fullName>
    </submittedName>
</protein>
<keyword evidence="5" id="KW-0547">Nucleotide-binding</keyword>
<reference evidence="12" key="1">
    <citation type="submission" date="2020-08" db="EMBL/GenBank/DDBJ databases">
        <authorList>
            <person name="Cejkova D."/>
            <person name="Kubasova T."/>
            <person name="Jahodarova E."/>
            <person name="Rychlik I."/>
        </authorList>
    </citation>
    <scope>NUCLEOTIDE SEQUENCE</scope>
    <source>
        <strain evidence="12">An559</strain>
    </source>
</reference>